<evidence type="ECO:0000313" key="2">
    <source>
        <dbReference type="EMBL" id="JAT20841.1"/>
    </source>
</evidence>
<proteinExistence type="predicted"/>
<feature type="region of interest" description="Disordered" evidence="1">
    <location>
        <begin position="159"/>
        <end position="208"/>
    </location>
</feature>
<gene>
    <name evidence="2" type="ORF">g.7303</name>
</gene>
<feature type="compositionally biased region" description="Low complexity" evidence="1">
    <location>
        <begin position="159"/>
        <end position="168"/>
    </location>
</feature>
<dbReference type="EMBL" id="GEBQ01019136">
    <property type="protein sequence ID" value="JAT20841.1"/>
    <property type="molecule type" value="Transcribed_RNA"/>
</dbReference>
<name>A0A1B6LB31_9HEMI</name>
<organism evidence="2">
    <name type="scientific">Graphocephala atropunctata</name>
    <dbReference type="NCBI Taxonomy" id="36148"/>
    <lineage>
        <taxon>Eukaryota</taxon>
        <taxon>Metazoa</taxon>
        <taxon>Ecdysozoa</taxon>
        <taxon>Arthropoda</taxon>
        <taxon>Hexapoda</taxon>
        <taxon>Insecta</taxon>
        <taxon>Pterygota</taxon>
        <taxon>Neoptera</taxon>
        <taxon>Paraneoptera</taxon>
        <taxon>Hemiptera</taxon>
        <taxon>Auchenorrhyncha</taxon>
        <taxon>Membracoidea</taxon>
        <taxon>Cicadellidae</taxon>
        <taxon>Cicadellinae</taxon>
        <taxon>Cicadellini</taxon>
        <taxon>Graphocephala</taxon>
    </lineage>
</organism>
<sequence length="208" mass="23293">KKRGLKTLICSAMGCVRYFITPNHFAANITHFQQETRAQVKIITYNQKSLRSLWNGMPHPLFVKTLKRIFSVQHLQHTSLLTLSQSNNSNLRLTEFPPLSSVLPKKTATSYSEQTSTPVYFPSHPTIPSTIPVDPLSKQQLMENNCYGCDKDLSCFSSTSSPSSQANSEVNKSDKKKQSRVIVPHCSPQMPTKHSLSLNNVNNSSNLN</sequence>
<dbReference type="AlphaFoldDB" id="A0A1B6LB31"/>
<protein>
    <submittedName>
        <fullName evidence="2">Uncharacterized protein</fullName>
    </submittedName>
</protein>
<reference evidence="2" key="1">
    <citation type="submission" date="2015-11" db="EMBL/GenBank/DDBJ databases">
        <title>De novo transcriptome assembly of four potential Pierce s Disease insect vectors from Arizona vineyards.</title>
        <authorList>
            <person name="Tassone E.E."/>
        </authorList>
    </citation>
    <scope>NUCLEOTIDE SEQUENCE</scope>
</reference>
<evidence type="ECO:0000256" key="1">
    <source>
        <dbReference type="SAM" id="MobiDB-lite"/>
    </source>
</evidence>
<feature type="non-terminal residue" evidence="2">
    <location>
        <position position="1"/>
    </location>
</feature>
<feature type="compositionally biased region" description="Low complexity" evidence="1">
    <location>
        <begin position="195"/>
        <end position="208"/>
    </location>
</feature>
<accession>A0A1B6LB31</accession>